<keyword evidence="1" id="KW-1133">Transmembrane helix</keyword>
<protein>
    <submittedName>
        <fullName evidence="2">Holin family protein</fullName>
    </submittedName>
</protein>
<organism evidence="2">
    <name type="scientific">Phage sp. ctv3H3</name>
    <dbReference type="NCBI Taxonomy" id="2826753"/>
    <lineage>
        <taxon>Viruses</taxon>
    </lineage>
</organism>
<evidence type="ECO:0000313" key="2">
    <source>
        <dbReference type="EMBL" id="DAD91739.1"/>
    </source>
</evidence>
<keyword evidence="1" id="KW-0472">Membrane</keyword>
<reference evidence="2" key="1">
    <citation type="journal article" date="2021" name="Proc. Natl. Acad. Sci. U.S.A.">
        <title>A Catalog of Tens of Thousands of Viruses from Human Metagenomes Reveals Hidden Associations with Chronic Diseases.</title>
        <authorList>
            <person name="Tisza M.J."/>
            <person name="Buck C.B."/>
        </authorList>
    </citation>
    <scope>NUCLEOTIDE SEQUENCE</scope>
    <source>
        <strain evidence="2">Ctv3H3</strain>
    </source>
</reference>
<name>A0A8S5NCC9_9VIRU</name>
<accession>A0A8S5NCC9</accession>
<sequence>METTELLRSLNTVFGKVDKGVDYNVLQTAISQLGFPIVMVIAMAFFIWKLWEKSQQQNENREEKLYSVISKAQEQNEKLSATNAEFVQVLTSYKDDLDDIREDVSEIKTQINNK</sequence>
<proteinExistence type="predicted"/>
<keyword evidence="1" id="KW-0812">Transmembrane</keyword>
<dbReference type="EMBL" id="BK015120">
    <property type="protein sequence ID" value="DAD91739.1"/>
    <property type="molecule type" value="Genomic_DNA"/>
</dbReference>
<evidence type="ECO:0000256" key="1">
    <source>
        <dbReference type="SAM" id="Phobius"/>
    </source>
</evidence>
<feature type="transmembrane region" description="Helical" evidence="1">
    <location>
        <begin position="33"/>
        <end position="51"/>
    </location>
</feature>